<dbReference type="Proteomes" id="UP000221504">
    <property type="component" value="Unassembled WGS sequence"/>
</dbReference>
<evidence type="ECO:0008006" key="3">
    <source>
        <dbReference type="Google" id="ProtNLM"/>
    </source>
</evidence>
<proteinExistence type="predicted"/>
<protein>
    <recommendedName>
        <fullName evidence="3">N-acetyltransferase domain-containing protein</fullName>
    </recommendedName>
</protein>
<accession>A0A2C6BJC7</accession>
<evidence type="ECO:0000313" key="1">
    <source>
        <dbReference type="EMBL" id="PHI04331.1"/>
    </source>
</evidence>
<evidence type="ECO:0000313" key="2">
    <source>
        <dbReference type="Proteomes" id="UP000221504"/>
    </source>
</evidence>
<gene>
    <name evidence="1" type="ORF">CBG52_11255</name>
</gene>
<comment type="caution">
    <text evidence="1">The sequence shown here is derived from an EMBL/GenBank/DDBJ whole genome shotgun (WGS) entry which is preliminary data.</text>
</comment>
<sequence>MNIKVVEGLNSPAKIINYLDFYNELNKIEIPQVFIEYKEIMFLPHKEICIESFYSEPSKLGYGTEAMLEIIKIANKFNIVLSLKPSTEDYVSTFWRKLGFQKGTKDFDDGYYFRYYDGYIE</sequence>
<dbReference type="EMBL" id="NIRM01000004">
    <property type="protein sequence ID" value="PHI04331.1"/>
    <property type="molecule type" value="Genomic_DNA"/>
</dbReference>
<dbReference type="AlphaFoldDB" id="A0A2C6BJC7"/>
<reference evidence="1 2" key="1">
    <citation type="submission" date="2017-06" db="EMBL/GenBank/DDBJ databases">
        <title>Draft genome sequence of Fusobacterium nucleatum subsp. polymorphum KCOM 1267 (=ChDC F290).</title>
        <authorList>
            <person name="Kook J.-K."/>
            <person name="Park S.-N."/>
            <person name="Lim Y.K."/>
            <person name="Roh H."/>
        </authorList>
    </citation>
    <scope>NUCLEOTIDE SEQUENCE [LARGE SCALE GENOMIC DNA]</scope>
    <source>
        <strain evidence="2">KCOM 1267(ChDC F290)</strain>
    </source>
</reference>
<organism evidence="1 2">
    <name type="scientific">Fusobacterium nucleatum subsp. polymorphum</name>
    <name type="common">Fusobacterium polymorphum</name>
    <dbReference type="NCBI Taxonomy" id="76857"/>
    <lineage>
        <taxon>Bacteria</taxon>
        <taxon>Fusobacteriati</taxon>
        <taxon>Fusobacteriota</taxon>
        <taxon>Fusobacteriia</taxon>
        <taxon>Fusobacteriales</taxon>
        <taxon>Fusobacteriaceae</taxon>
        <taxon>Fusobacterium</taxon>
    </lineage>
</organism>
<name>A0A2C6BJC7_FUSNP</name>